<sequence length="76" mass="8714">MGKDDQLNGVPLTPHEREVLLTALDRGYFEVPRRISIVALAEEVGVSDREVTEHLRRAMAKVLNHGRWQLPPERDE</sequence>
<protein>
    <submittedName>
        <fullName evidence="4">Helix-turn-helix domain-containing protein</fullName>
    </submittedName>
</protein>
<dbReference type="Gene3D" id="1.10.10.10">
    <property type="entry name" value="Winged helix-like DNA-binding domain superfamily/Winged helix DNA-binding domain"/>
    <property type="match status" value="1"/>
</dbReference>
<feature type="domain" description="HTH bat-type" evidence="3">
    <location>
        <begin position="12"/>
        <end position="63"/>
    </location>
</feature>
<evidence type="ECO:0000256" key="1">
    <source>
        <dbReference type="ARBA" id="ARBA00023015"/>
    </source>
</evidence>
<evidence type="ECO:0000313" key="4">
    <source>
        <dbReference type="EMBL" id="MFD1512508.1"/>
    </source>
</evidence>
<evidence type="ECO:0000256" key="2">
    <source>
        <dbReference type="ARBA" id="ARBA00023163"/>
    </source>
</evidence>
<keyword evidence="2" id="KW-0804">Transcription</keyword>
<dbReference type="PANTHER" id="PTHR34236:SF1">
    <property type="entry name" value="DIMETHYL SULFOXIDE REDUCTASE TRANSCRIPTIONAL ACTIVATOR"/>
    <property type="match status" value="1"/>
</dbReference>
<accession>A0ABD6ATB7</accession>
<dbReference type="EMBL" id="JBHUDC010000002">
    <property type="protein sequence ID" value="MFD1512508.1"/>
    <property type="molecule type" value="Genomic_DNA"/>
</dbReference>
<keyword evidence="5" id="KW-1185">Reference proteome</keyword>
<name>A0ABD6ATB7_9EURY</name>
<evidence type="ECO:0000313" key="5">
    <source>
        <dbReference type="Proteomes" id="UP001597187"/>
    </source>
</evidence>
<dbReference type="AlphaFoldDB" id="A0ABD6ATB7"/>
<dbReference type="InterPro" id="IPR007050">
    <property type="entry name" value="HTH_bacterioopsin"/>
</dbReference>
<dbReference type="RefSeq" id="WP_250872486.1">
    <property type="nucleotide sequence ID" value="NZ_JALXFV010000002.1"/>
</dbReference>
<evidence type="ECO:0000259" key="3">
    <source>
        <dbReference type="Pfam" id="PF04967"/>
    </source>
</evidence>
<comment type="caution">
    <text evidence="4">The sequence shown here is derived from an EMBL/GenBank/DDBJ whole genome shotgun (WGS) entry which is preliminary data.</text>
</comment>
<gene>
    <name evidence="4" type="ORF">ACFSBT_04340</name>
</gene>
<organism evidence="4 5">
    <name type="scientific">Halomarina rubra</name>
    <dbReference type="NCBI Taxonomy" id="2071873"/>
    <lineage>
        <taxon>Archaea</taxon>
        <taxon>Methanobacteriati</taxon>
        <taxon>Methanobacteriota</taxon>
        <taxon>Stenosarchaea group</taxon>
        <taxon>Halobacteria</taxon>
        <taxon>Halobacteriales</taxon>
        <taxon>Natronomonadaceae</taxon>
        <taxon>Halomarina</taxon>
    </lineage>
</organism>
<reference evidence="4 5" key="1">
    <citation type="journal article" date="2019" name="Int. J. Syst. Evol. Microbiol.">
        <title>The Global Catalogue of Microorganisms (GCM) 10K type strain sequencing project: providing services to taxonomists for standard genome sequencing and annotation.</title>
        <authorList>
            <consortium name="The Broad Institute Genomics Platform"/>
            <consortium name="The Broad Institute Genome Sequencing Center for Infectious Disease"/>
            <person name="Wu L."/>
            <person name="Ma J."/>
        </authorList>
    </citation>
    <scope>NUCLEOTIDE SEQUENCE [LARGE SCALE GENOMIC DNA]</scope>
    <source>
        <strain evidence="4 5">CGMCC 1.12563</strain>
    </source>
</reference>
<proteinExistence type="predicted"/>
<keyword evidence="1" id="KW-0805">Transcription regulation</keyword>
<dbReference type="Pfam" id="PF04967">
    <property type="entry name" value="HTH_10"/>
    <property type="match status" value="1"/>
</dbReference>
<dbReference type="Proteomes" id="UP001597187">
    <property type="component" value="Unassembled WGS sequence"/>
</dbReference>
<dbReference type="PANTHER" id="PTHR34236">
    <property type="entry name" value="DIMETHYL SULFOXIDE REDUCTASE TRANSCRIPTIONAL ACTIVATOR"/>
    <property type="match status" value="1"/>
</dbReference>
<dbReference type="InterPro" id="IPR036388">
    <property type="entry name" value="WH-like_DNA-bd_sf"/>
</dbReference>